<reference evidence="1 2" key="1">
    <citation type="submission" date="2018-11" db="EMBL/GenBank/DDBJ databases">
        <authorList>
            <consortium name="Pathogen Informatics"/>
        </authorList>
    </citation>
    <scope>NUCLEOTIDE SEQUENCE [LARGE SCALE GENOMIC DNA]</scope>
</reference>
<proteinExistence type="predicted"/>
<gene>
    <name evidence="1" type="ORF">GPUH_LOCUS26393</name>
</gene>
<dbReference type="Proteomes" id="UP000271098">
    <property type="component" value="Unassembled WGS sequence"/>
</dbReference>
<protein>
    <submittedName>
        <fullName evidence="1">Uncharacterized protein</fullName>
    </submittedName>
</protein>
<organism evidence="1 2">
    <name type="scientific">Gongylonema pulchrum</name>
    <dbReference type="NCBI Taxonomy" id="637853"/>
    <lineage>
        <taxon>Eukaryota</taxon>
        <taxon>Metazoa</taxon>
        <taxon>Ecdysozoa</taxon>
        <taxon>Nematoda</taxon>
        <taxon>Chromadorea</taxon>
        <taxon>Rhabditida</taxon>
        <taxon>Spirurina</taxon>
        <taxon>Spiruromorpha</taxon>
        <taxon>Spiruroidea</taxon>
        <taxon>Gongylonematidae</taxon>
        <taxon>Gongylonema</taxon>
    </lineage>
</organism>
<evidence type="ECO:0000313" key="2">
    <source>
        <dbReference type="Proteomes" id="UP000271098"/>
    </source>
</evidence>
<evidence type="ECO:0000313" key="1">
    <source>
        <dbReference type="EMBL" id="VDN45493.1"/>
    </source>
</evidence>
<dbReference type="InterPro" id="IPR011989">
    <property type="entry name" value="ARM-like"/>
</dbReference>
<dbReference type="OrthoDB" id="46159at2759"/>
<accession>A0A3P7P593</accession>
<dbReference type="EMBL" id="UYRT01110497">
    <property type="protein sequence ID" value="VDN45493.1"/>
    <property type="molecule type" value="Genomic_DNA"/>
</dbReference>
<keyword evidence="2" id="KW-1185">Reference proteome</keyword>
<sequence>MTYMHELMRGMDSAPSMNQSEVRQAISKIFQWVDDPKNASLLAVRQGLLTYMHELMRGMDSAPSMNQSEVRQAISKIFQWVDDPKNASLLAISEKVVCDMFHLNASDFTSMLATFPNELKDRLQAIVRKNSFSISSPSNGIK</sequence>
<dbReference type="Gene3D" id="1.25.10.10">
    <property type="entry name" value="Leucine-rich Repeat Variant"/>
    <property type="match status" value="2"/>
</dbReference>
<dbReference type="AlphaFoldDB" id="A0A3P7P593"/>
<name>A0A3P7P593_9BILA</name>